<keyword evidence="10" id="KW-1185">Reference proteome</keyword>
<dbReference type="Gene3D" id="1.20.1090.10">
    <property type="entry name" value="Dehydroquinate synthase-like - alpha domain"/>
    <property type="match status" value="1"/>
</dbReference>
<evidence type="ECO:0000256" key="3">
    <source>
        <dbReference type="ARBA" id="ARBA00023027"/>
    </source>
</evidence>
<evidence type="ECO:0000256" key="7">
    <source>
        <dbReference type="ARBA" id="ARBA00049006"/>
    </source>
</evidence>
<comment type="pathway">
    <text evidence="4">Polyol metabolism; glycerol fermentation; glycerone phosphate from glycerol (oxidative route): step 1/2.</text>
</comment>
<comment type="catalytic activity">
    <reaction evidence="7">
        <text>glycerol + NAD(+) = dihydroxyacetone + NADH + H(+)</text>
        <dbReference type="Rhea" id="RHEA:13769"/>
        <dbReference type="ChEBI" id="CHEBI:15378"/>
        <dbReference type="ChEBI" id="CHEBI:16016"/>
        <dbReference type="ChEBI" id="CHEBI:17754"/>
        <dbReference type="ChEBI" id="CHEBI:57540"/>
        <dbReference type="ChEBI" id="CHEBI:57945"/>
        <dbReference type="EC" id="1.1.1.6"/>
    </reaction>
</comment>
<evidence type="ECO:0000313" key="9">
    <source>
        <dbReference type="EMBL" id="MEL5989602.1"/>
    </source>
</evidence>
<evidence type="ECO:0000313" key="10">
    <source>
        <dbReference type="Proteomes" id="UP001398420"/>
    </source>
</evidence>
<organism evidence="9 10">
    <name type="scientific">Kurthia gibsonii</name>
    <dbReference type="NCBI Taxonomy" id="33946"/>
    <lineage>
        <taxon>Bacteria</taxon>
        <taxon>Bacillati</taxon>
        <taxon>Bacillota</taxon>
        <taxon>Bacilli</taxon>
        <taxon>Bacillales</taxon>
        <taxon>Caryophanaceae</taxon>
        <taxon>Kurthia</taxon>
    </lineage>
</organism>
<dbReference type="SUPFAM" id="SSF56796">
    <property type="entry name" value="Dehydroquinate synthase-like"/>
    <property type="match status" value="1"/>
</dbReference>
<dbReference type="InterPro" id="IPR001670">
    <property type="entry name" value="ADH_Fe/GldA"/>
</dbReference>
<dbReference type="PANTHER" id="PTHR43616">
    <property type="entry name" value="GLYCEROL DEHYDROGENASE"/>
    <property type="match status" value="1"/>
</dbReference>
<name>A0ABU9LR61_9BACL</name>
<dbReference type="EMBL" id="JBCEWA010000016">
    <property type="protein sequence ID" value="MEL5989602.1"/>
    <property type="molecule type" value="Genomic_DNA"/>
</dbReference>
<dbReference type="RefSeq" id="WP_087682535.1">
    <property type="nucleotide sequence ID" value="NZ_JBCEWA010000016.1"/>
</dbReference>
<keyword evidence="1" id="KW-0479">Metal-binding</keyword>
<gene>
    <name evidence="9" type="ORF">AAF454_14450</name>
</gene>
<feature type="domain" description="Alcohol dehydrogenase iron-type/glycerol dehydrogenase GldA" evidence="8">
    <location>
        <begin position="9"/>
        <end position="153"/>
    </location>
</feature>
<sequence length="359" mass="39201">MANSVFLPNYTIGTDAYDAIGAICHTFGTKVVIIGGQTALEKSIDKIKASLAKTDFILTDVQVYGDDATYEQVERLQAIPTVQEADFIFAVGGGRAVDTVKTLAERMAKPVFTFPTIASNCAPNTAVSVMYKATGEMDGLFFLNAPPKHCFIDTEIIAEAPSVYLWAGIADAISKEFESAFSSRGKTLAYTDALGVQVAQNSADRLMTYGKDALDSCTENKTSFALEQVALDILMTTALTSVLVDNDYNSNAAHSFYYGSTVVEGCESHLHGEIVCYGVLLLLTMDGQIEARNRLYNFMRRVDLSVSLEQIGVKNEEEVERILDKALTTVDIDCSPYPITKELYKQAIADLEAYHQTQS</sequence>
<keyword evidence="2" id="KW-0560">Oxidoreductase</keyword>
<proteinExistence type="predicted"/>
<comment type="caution">
    <text evidence="9">The sequence shown here is derived from an EMBL/GenBank/DDBJ whole genome shotgun (WGS) entry which is preliminary data.</text>
</comment>
<dbReference type="Gene3D" id="3.40.50.1970">
    <property type="match status" value="1"/>
</dbReference>
<evidence type="ECO:0000259" key="8">
    <source>
        <dbReference type="Pfam" id="PF00465"/>
    </source>
</evidence>
<keyword evidence="3" id="KW-0520">NAD</keyword>
<evidence type="ECO:0000256" key="4">
    <source>
        <dbReference type="ARBA" id="ARBA00037918"/>
    </source>
</evidence>
<dbReference type="EC" id="1.1.1.6" evidence="5"/>
<accession>A0ABU9LR61</accession>
<dbReference type="PIRSF" id="PIRSF000112">
    <property type="entry name" value="Glycerol_dehydrogenase"/>
    <property type="match status" value="1"/>
</dbReference>
<evidence type="ECO:0000256" key="6">
    <source>
        <dbReference type="ARBA" id="ARBA00040132"/>
    </source>
</evidence>
<evidence type="ECO:0000256" key="1">
    <source>
        <dbReference type="ARBA" id="ARBA00022723"/>
    </source>
</evidence>
<protein>
    <recommendedName>
        <fullName evidence="6">Glycerol dehydrogenase</fullName>
        <ecNumber evidence="5">1.1.1.6</ecNumber>
    </recommendedName>
</protein>
<dbReference type="Pfam" id="PF00465">
    <property type="entry name" value="Fe-ADH"/>
    <property type="match status" value="1"/>
</dbReference>
<evidence type="ECO:0000256" key="2">
    <source>
        <dbReference type="ARBA" id="ARBA00023002"/>
    </source>
</evidence>
<evidence type="ECO:0000256" key="5">
    <source>
        <dbReference type="ARBA" id="ARBA00039147"/>
    </source>
</evidence>
<dbReference type="Proteomes" id="UP001398420">
    <property type="component" value="Unassembled WGS sequence"/>
</dbReference>
<dbReference type="CDD" id="cd08171">
    <property type="entry name" value="GlyDH-like"/>
    <property type="match status" value="1"/>
</dbReference>
<dbReference type="PANTHER" id="PTHR43616:SF5">
    <property type="entry name" value="GLYCEROL DEHYDROGENASE 1"/>
    <property type="match status" value="1"/>
</dbReference>
<dbReference type="InterPro" id="IPR016205">
    <property type="entry name" value="Glycerol_DH"/>
</dbReference>
<reference evidence="9 10" key="1">
    <citation type="submission" date="2024-04" db="EMBL/GenBank/DDBJ databases">
        <authorList>
            <person name="Wu Y.S."/>
            <person name="Zhang L."/>
        </authorList>
    </citation>
    <scope>NUCLEOTIDE SEQUENCE [LARGE SCALE GENOMIC DNA]</scope>
    <source>
        <strain evidence="9 10">KG-01</strain>
    </source>
</reference>